<protein>
    <recommendedName>
        <fullName evidence="3">Outer membrane protein beta-barrel domain-containing protein</fullName>
    </recommendedName>
</protein>
<evidence type="ECO:0000313" key="2">
    <source>
        <dbReference type="Proteomes" id="UP000193431"/>
    </source>
</evidence>
<dbReference type="EMBL" id="CP019344">
    <property type="protein sequence ID" value="ARN78096.1"/>
    <property type="molecule type" value="Genomic_DNA"/>
</dbReference>
<sequence length="256" mass="29944">MKSLSVFIFFIPLFLVAQTEQKNSKLLFDDIIKLGLTAGYQNNFEKNETTVGYEYEIDVTNHYLVGLDWMFARTGKFLFKTGVYYESFESNSYLRVPGSFINIPDDFIENDTRNLSFYTLELGTEYLYKINETNFLSFGLSIDMRWLNKDDKFARGRVLSSPSSENELLLINQSTSEGFIDFPISLNYYYKTNSSGLFKLGVSGSVFNDRIYNDQIEYFDQTNNNFRSSLHGLRRKHIQFSLSWFPPKKWFSKNPN</sequence>
<accession>A0A1W6MKR5</accession>
<gene>
    <name evidence="1" type="ORF">BST97_08845</name>
</gene>
<reference evidence="1 2" key="1">
    <citation type="submission" date="2016-11" db="EMBL/GenBank/DDBJ databases">
        <title>Trade-off between light-utilization and light-protection in marine flavobacteria.</title>
        <authorList>
            <person name="Kumagai Y."/>
        </authorList>
    </citation>
    <scope>NUCLEOTIDE SEQUENCE [LARGE SCALE GENOMIC DNA]</scope>
    <source>
        <strain evidence="1 2">JCM 13191</strain>
    </source>
</reference>
<name>A0A1W6MKR5_9FLAO</name>
<dbReference type="RefSeq" id="WP_085766892.1">
    <property type="nucleotide sequence ID" value="NZ_CP019344.1"/>
</dbReference>
<proteinExistence type="predicted"/>
<dbReference type="AlphaFoldDB" id="A0A1W6MKR5"/>
<dbReference type="Proteomes" id="UP000193431">
    <property type="component" value="Chromosome"/>
</dbReference>
<organism evidence="1 2">
    <name type="scientific">Nonlabens spongiae</name>
    <dbReference type="NCBI Taxonomy" id="331648"/>
    <lineage>
        <taxon>Bacteria</taxon>
        <taxon>Pseudomonadati</taxon>
        <taxon>Bacteroidota</taxon>
        <taxon>Flavobacteriia</taxon>
        <taxon>Flavobacteriales</taxon>
        <taxon>Flavobacteriaceae</taxon>
        <taxon>Nonlabens</taxon>
    </lineage>
</organism>
<keyword evidence="2" id="KW-1185">Reference proteome</keyword>
<dbReference type="STRING" id="331648.BST97_08845"/>
<evidence type="ECO:0000313" key="1">
    <source>
        <dbReference type="EMBL" id="ARN78096.1"/>
    </source>
</evidence>
<evidence type="ECO:0008006" key="3">
    <source>
        <dbReference type="Google" id="ProtNLM"/>
    </source>
</evidence>